<name>A0A7W8L6E7_9BURK</name>
<dbReference type="AlphaFoldDB" id="A0A7W8L6E7"/>
<accession>A0A7W8L6E7</accession>
<evidence type="ECO:0000313" key="2">
    <source>
        <dbReference type="EMBL" id="MBB5401345.1"/>
    </source>
</evidence>
<protein>
    <submittedName>
        <fullName evidence="2">Uncharacterized protein</fullName>
    </submittedName>
</protein>
<comment type="caution">
    <text evidence="2">The sequence shown here is derived from an EMBL/GenBank/DDBJ whole genome shotgun (WGS) entry which is preliminary data.</text>
</comment>
<dbReference type="EMBL" id="JACHDE010000005">
    <property type="protein sequence ID" value="MBB5401345.1"/>
    <property type="molecule type" value="Genomic_DNA"/>
</dbReference>
<evidence type="ECO:0000256" key="1">
    <source>
        <dbReference type="SAM" id="Phobius"/>
    </source>
</evidence>
<keyword evidence="1" id="KW-0472">Membrane</keyword>
<reference evidence="2 3" key="1">
    <citation type="submission" date="2020-08" db="EMBL/GenBank/DDBJ databases">
        <title>Genomic Encyclopedia of Type Strains, Phase IV (KMG-V): Genome sequencing to study the core and pangenomes of soil and plant-associated prokaryotes.</title>
        <authorList>
            <person name="Whitman W."/>
        </authorList>
    </citation>
    <scope>NUCLEOTIDE SEQUENCE [LARGE SCALE GENOMIC DNA]</scope>
    <source>
        <strain evidence="2 3">JPY162</strain>
    </source>
</reference>
<dbReference type="Proteomes" id="UP000592820">
    <property type="component" value="Unassembled WGS sequence"/>
</dbReference>
<evidence type="ECO:0000313" key="3">
    <source>
        <dbReference type="Proteomes" id="UP000592820"/>
    </source>
</evidence>
<sequence>MTGVITFVGAWMIALALLLRFAARIDPRSGRRRRP</sequence>
<gene>
    <name evidence="2" type="ORF">HDG41_003410</name>
</gene>
<keyword evidence="1" id="KW-0812">Transmembrane</keyword>
<organism evidence="2 3">
    <name type="scientific">Paraburkholderia youngii</name>
    <dbReference type="NCBI Taxonomy" id="2782701"/>
    <lineage>
        <taxon>Bacteria</taxon>
        <taxon>Pseudomonadati</taxon>
        <taxon>Pseudomonadota</taxon>
        <taxon>Betaproteobacteria</taxon>
        <taxon>Burkholderiales</taxon>
        <taxon>Burkholderiaceae</taxon>
        <taxon>Paraburkholderia</taxon>
    </lineage>
</organism>
<keyword evidence="1" id="KW-1133">Transmembrane helix</keyword>
<feature type="transmembrane region" description="Helical" evidence="1">
    <location>
        <begin position="6"/>
        <end position="23"/>
    </location>
</feature>
<proteinExistence type="predicted"/>